<dbReference type="OrthoDB" id="277832at2759"/>
<dbReference type="AlphaFoldDB" id="A0A8T0A1Q6"/>
<protein>
    <submittedName>
        <fullName evidence="3">KH domain-containing protein</fullName>
    </submittedName>
</protein>
<dbReference type="GO" id="GO:0006355">
    <property type="term" value="P:regulation of DNA-templated transcription"/>
    <property type="evidence" value="ECO:0007669"/>
    <property type="project" value="TreeGrafter"/>
</dbReference>
<evidence type="ECO:0000259" key="2">
    <source>
        <dbReference type="SMART" id="SM00322"/>
    </source>
</evidence>
<dbReference type="InterPro" id="IPR009210">
    <property type="entry name" value="ASCC1"/>
</dbReference>
<dbReference type="CDD" id="cd00105">
    <property type="entry name" value="KH-I"/>
    <property type="match status" value="1"/>
</dbReference>
<gene>
    <name evidence="3" type="ORF">Mgra_00001200</name>
</gene>
<dbReference type="InterPro" id="IPR004087">
    <property type="entry name" value="KH_dom"/>
</dbReference>
<dbReference type="Gene3D" id="3.30.1370.10">
    <property type="entry name" value="K Homology domain, type 1"/>
    <property type="match status" value="1"/>
</dbReference>
<dbReference type="EMBL" id="JABEBT010000006">
    <property type="protein sequence ID" value="KAF7639239.1"/>
    <property type="molecule type" value="Genomic_DNA"/>
</dbReference>
<keyword evidence="4" id="KW-1185">Reference proteome</keyword>
<proteinExistence type="predicted"/>
<dbReference type="InterPro" id="IPR036612">
    <property type="entry name" value="KH_dom_type_1_sf"/>
</dbReference>
<dbReference type="SMART" id="SM00322">
    <property type="entry name" value="KH"/>
    <property type="match status" value="1"/>
</dbReference>
<reference evidence="3" key="1">
    <citation type="journal article" date="2020" name="Ecol. Evol.">
        <title>Genome structure and content of the rice root-knot nematode (Meloidogyne graminicola).</title>
        <authorList>
            <person name="Phan N.T."/>
            <person name="Danchin E.G.J."/>
            <person name="Klopp C."/>
            <person name="Perfus-Barbeoch L."/>
            <person name="Kozlowski D.K."/>
            <person name="Koutsovoulos G.D."/>
            <person name="Lopez-Roques C."/>
            <person name="Bouchez O."/>
            <person name="Zahm M."/>
            <person name="Besnard G."/>
            <person name="Bellafiore S."/>
        </authorList>
    </citation>
    <scope>NUCLEOTIDE SEQUENCE</scope>
    <source>
        <strain evidence="3">VN-18</strain>
    </source>
</reference>
<dbReference type="Pfam" id="PF10469">
    <property type="entry name" value="AKAP7_NLS"/>
    <property type="match status" value="1"/>
</dbReference>
<dbReference type="Pfam" id="PF00013">
    <property type="entry name" value="KH_1"/>
    <property type="match status" value="1"/>
</dbReference>
<organism evidence="3 4">
    <name type="scientific">Meloidogyne graminicola</name>
    <dbReference type="NCBI Taxonomy" id="189291"/>
    <lineage>
        <taxon>Eukaryota</taxon>
        <taxon>Metazoa</taxon>
        <taxon>Ecdysozoa</taxon>
        <taxon>Nematoda</taxon>
        <taxon>Chromadorea</taxon>
        <taxon>Rhabditida</taxon>
        <taxon>Tylenchina</taxon>
        <taxon>Tylenchomorpha</taxon>
        <taxon>Tylenchoidea</taxon>
        <taxon>Meloidogynidae</taxon>
        <taxon>Meloidogyninae</taxon>
        <taxon>Meloidogyne</taxon>
    </lineage>
</organism>
<accession>A0A8T0A1Q6</accession>
<feature type="non-terminal residue" evidence="3">
    <location>
        <position position="316"/>
    </location>
</feature>
<dbReference type="InterPro" id="IPR004088">
    <property type="entry name" value="KH_dom_type_1"/>
</dbReference>
<name>A0A8T0A1Q6_9BILA</name>
<dbReference type="InterPro" id="IPR019510">
    <property type="entry name" value="AKAP7-like_phosphoesterase"/>
</dbReference>
<dbReference type="PANTHER" id="PTHR13360:SF1">
    <property type="entry name" value="ACTIVATING SIGNAL COINTEGRATOR 1 COMPLEX SUBUNIT 1"/>
    <property type="match status" value="1"/>
</dbReference>
<evidence type="ECO:0000256" key="1">
    <source>
        <dbReference type="PROSITE-ProRule" id="PRU00117"/>
    </source>
</evidence>
<dbReference type="Proteomes" id="UP000605970">
    <property type="component" value="Unassembled WGS sequence"/>
</dbReference>
<dbReference type="GO" id="GO:0006307">
    <property type="term" value="P:DNA alkylation repair"/>
    <property type="evidence" value="ECO:0007669"/>
    <property type="project" value="InterPro"/>
</dbReference>
<comment type="caution">
    <text evidence="3">The sequence shown here is derived from an EMBL/GenBank/DDBJ whole genome shotgun (WGS) entry which is preliminary data.</text>
</comment>
<sequence>SSQNSEYLDKQVDGPSPPKKIQIELEEKKQIKLIDSIKYDPKESTYYDRIQIPGSLIGLIKGKEGYKQRVMEKEFGCKIHFPKKKEKVHGKMTEIKISSIQSAENVKKCLDALEIAVEKARKQAMPTHFVAVPIGLKSVKIREQYANLVQTIRADEELPDECKNPDLFISPSKLHLTICVLRLFTEEEVNSAKQFLNELFLSEAIKELFTNFDVPNIQLEFTELGHFIDRPSDKIAVLFAKCISDRMQKLANIIEDSLSSSFLTEKRKSSEVVLHMTVINTKYLRKLHLCEMSSLTDAELALETYKCVHQLQFPTK</sequence>
<dbReference type="SUPFAM" id="SSF54791">
    <property type="entry name" value="Eukaryotic type KH-domain (KH-domain type I)"/>
    <property type="match status" value="1"/>
</dbReference>
<dbReference type="PANTHER" id="PTHR13360">
    <property type="entry name" value="ACTIVATING SIGNAL COINTEGRATOR 1 COMPLEX SUBUNIT 1"/>
    <property type="match status" value="1"/>
</dbReference>
<dbReference type="Gene3D" id="3.90.1140.10">
    <property type="entry name" value="Cyclic phosphodiesterase"/>
    <property type="match status" value="1"/>
</dbReference>
<keyword evidence="1" id="KW-0694">RNA-binding</keyword>
<feature type="domain" description="K Homology" evidence="2">
    <location>
        <begin position="44"/>
        <end position="118"/>
    </location>
</feature>
<dbReference type="GO" id="GO:0003723">
    <property type="term" value="F:RNA binding"/>
    <property type="evidence" value="ECO:0007669"/>
    <property type="project" value="UniProtKB-UniRule"/>
</dbReference>
<dbReference type="PROSITE" id="PS50084">
    <property type="entry name" value="KH_TYPE_1"/>
    <property type="match status" value="1"/>
</dbReference>
<evidence type="ECO:0000313" key="4">
    <source>
        <dbReference type="Proteomes" id="UP000605970"/>
    </source>
</evidence>
<evidence type="ECO:0000313" key="3">
    <source>
        <dbReference type="EMBL" id="KAF7639239.1"/>
    </source>
</evidence>
<dbReference type="GO" id="GO:0005634">
    <property type="term" value="C:nucleus"/>
    <property type="evidence" value="ECO:0007669"/>
    <property type="project" value="TreeGrafter"/>
</dbReference>